<name>A0A921KPX7_9MICO</name>
<reference evidence="1" key="2">
    <citation type="submission" date="2021-09" db="EMBL/GenBank/DDBJ databases">
        <authorList>
            <person name="Gilroy R."/>
        </authorList>
    </citation>
    <scope>NUCLEOTIDE SEQUENCE</scope>
    <source>
        <strain evidence="1">1647</strain>
    </source>
</reference>
<evidence type="ECO:0000313" key="2">
    <source>
        <dbReference type="Proteomes" id="UP000775129"/>
    </source>
</evidence>
<proteinExistence type="predicted"/>
<gene>
    <name evidence="1" type="ORF">K8W24_05470</name>
</gene>
<dbReference type="EMBL" id="DYWO01000160">
    <property type="protein sequence ID" value="HJF49237.1"/>
    <property type="molecule type" value="Genomic_DNA"/>
</dbReference>
<reference evidence="1" key="1">
    <citation type="journal article" date="2021" name="PeerJ">
        <title>Extensive microbial diversity within the chicken gut microbiome revealed by metagenomics and culture.</title>
        <authorList>
            <person name="Gilroy R."/>
            <person name="Ravi A."/>
            <person name="Getino M."/>
            <person name="Pursley I."/>
            <person name="Horton D.L."/>
            <person name="Alikhan N.F."/>
            <person name="Baker D."/>
            <person name="Gharbi K."/>
            <person name="Hall N."/>
            <person name="Watson M."/>
            <person name="Adriaenssens E.M."/>
            <person name="Foster-Nyarko E."/>
            <person name="Jarju S."/>
            <person name="Secka A."/>
            <person name="Antonio M."/>
            <person name="Oren A."/>
            <person name="Chaudhuri R.R."/>
            <person name="La Ragione R."/>
            <person name="Hildebrand F."/>
            <person name="Pallen M.J."/>
        </authorList>
    </citation>
    <scope>NUCLEOTIDE SEQUENCE</scope>
    <source>
        <strain evidence="1">1647</strain>
    </source>
</reference>
<dbReference type="Pfam" id="PF13602">
    <property type="entry name" value="ADH_zinc_N_2"/>
    <property type="match status" value="1"/>
</dbReference>
<dbReference type="Gene3D" id="3.90.180.10">
    <property type="entry name" value="Medium-chain alcohol dehydrogenases, catalytic domain"/>
    <property type="match status" value="1"/>
</dbReference>
<comment type="caution">
    <text evidence="1">The sequence shown here is derived from an EMBL/GenBank/DDBJ whole genome shotgun (WGS) entry which is preliminary data.</text>
</comment>
<evidence type="ECO:0000313" key="1">
    <source>
        <dbReference type="EMBL" id="HJF49237.1"/>
    </source>
</evidence>
<dbReference type="Proteomes" id="UP000775129">
    <property type="component" value="Unassembled WGS sequence"/>
</dbReference>
<organism evidence="1 2">
    <name type="scientific">Brachybacterium paraconglomeratum</name>
    <dbReference type="NCBI Taxonomy" id="173362"/>
    <lineage>
        <taxon>Bacteria</taxon>
        <taxon>Bacillati</taxon>
        <taxon>Actinomycetota</taxon>
        <taxon>Actinomycetes</taxon>
        <taxon>Micrococcales</taxon>
        <taxon>Dermabacteraceae</taxon>
        <taxon>Brachybacterium</taxon>
    </lineage>
</organism>
<sequence length="29" mass="3281">MLPLAQIAEAHRRLEEGHTRGKLVLDVRA</sequence>
<protein>
    <submittedName>
        <fullName evidence="1">Zinc-binding dehydrogenase</fullName>
    </submittedName>
</protein>
<accession>A0A921KPX7</accession>
<dbReference type="AlphaFoldDB" id="A0A921KPX7"/>